<dbReference type="InterPro" id="IPR006175">
    <property type="entry name" value="YjgF/YER057c/UK114"/>
</dbReference>
<evidence type="ECO:0000313" key="2">
    <source>
        <dbReference type="EMBL" id="ESK52409.1"/>
    </source>
</evidence>
<evidence type="ECO:0000313" key="3">
    <source>
        <dbReference type="Proteomes" id="UP000018418"/>
    </source>
</evidence>
<keyword evidence="3" id="KW-1185">Reference proteome</keyword>
<dbReference type="AlphaFoldDB" id="V2VXE8"/>
<dbReference type="GO" id="GO:0005829">
    <property type="term" value="C:cytosol"/>
    <property type="evidence" value="ECO:0007669"/>
    <property type="project" value="TreeGrafter"/>
</dbReference>
<dbReference type="Pfam" id="PF01042">
    <property type="entry name" value="Ribonuc_L-PSP"/>
    <property type="match status" value="1"/>
</dbReference>
<dbReference type="PANTHER" id="PTHR11803">
    <property type="entry name" value="2-IMINOBUTANOATE/2-IMINOPROPANOATE DEAMINASE RIDA"/>
    <property type="match status" value="1"/>
</dbReference>
<dbReference type="Proteomes" id="UP000018418">
    <property type="component" value="Unassembled WGS sequence"/>
</dbReference>
<dbReference type="PATRIC" id="fig|1341683.3.peg.556"/>
<dbReference type="OrthoDB" id="573013at2"/>
<gene>
    <name evidence="2" type="ORF">P255_00560</name>
</gene>
<dbReference type="PANTHER" id="PTHR11803:SF58">
    <property type="entry name" value="PROTEIN HMF1-RELATED"/>
    <property type="match status" value="1"/>
</dbReference>
<dbReference type="SUPFAM" id="SSF55298">
    <property type="entry name" value="YjgF-like"/>
    <property type="match status" value="1"/>
</dbReference>
<comment type="similarity">
    <text evidence="1">Belongs to the RutC family.</text>
</comment>
<protein>
    <recommendedName>
        <fullName evidence="4">YjgF family translation initiation inhibitor</fullName>
    </recommendedName>
</protein>
<dbReference type="InterPro" id="IPR035959">
    <property type="entry name" value="RutC-like_sf"/>
</dbReference>
<comment type="caution">
    <text evidence="2">The sequence shown here is derived from an EMBL/GenBank/DDBJ whole genome shotgun (WGS) entry which is preliminary data.</text>
</comment>
<evidence type="ECO:0008006" key="4">
    <source>
        <dbReference type="Google" id="ProtNLM"/>
    </source>
</evidence>
<proteinExistence type="inferred from homology"/>
<dbReference type="Gene3D" id="3.30.1330.40">
    <property type="entry name" value="RutC-like"/>
    <property type="match status" value="1"/>
</dbReference>
<dbReference type="EMBL" id="AYEU01000003">
    <property type="protein sequence ID" value="ESK52409.1"/>
    <property type="molecule type" value="Genomic_DNA"/>
</dbReference>
<dbReference type="RefSeq" id="WP_004903390.1">
    <property type="nucleotide sequence ID" value="NZ_BBTI01000004.1"/>
</dbReference>
<dbReference type="STRING" id="396323.VH98_10705"/>
<dbReference type="GO" id="GO:0019239">
    <property type="term" value="F:deaminase activity"/>
    <property type="evidence" value="ECO:0007669"/>
    <property type="project" value="TreeGrafter"/>
</dbReference>
<name>V2VXE8_9GAMM</name>
<reference evidence="2 3" key="1">
    <citation type="submission" date="2013-10" db="EMBL/GenBank/DDBJ databases">
        <title>The Genome Sequence of Acinetobacter brisouii CIP 110357.</title>
        <authorList>
            <consortium name="The Broad Institute Genomics Platform"/>
            <consortium name="The Broad Institute Genome Sequencing Center for Infectious Disease"/>
            <person name="Cerqueira G."/>
            <person name="Feldgarden M."/>
            <person name="Courvalin P."/>
            <person name="Grillot-Courvalin C."/>
            <person name="Clermont D."/>
            <person name="Rocha E."/>
            <person name="Yoon E.-J."/>
            <person name="Nemec A."/>
            <person name="Young S.K."/>
            <person name="Zeng Q."/>
            <person name="Gargeya S."/>
            <person name="Fitzgerald M."/>
            <person name="Abouelleil A."/>
            <person name="Alvarado L."/>
            <person name="Berlin A.M."/>
            <person name="Chapman S.B."/>
            <person name="Gainer-Dewar J."/>
            <person name="Goldberg J."/>
            <person name="Gnerre S."/>
            <person name="Griggs A."/>
            <person name="Gujja S."/>
            <person name="Hansen M."/>
            <person name="Howarth C."/>
            <person name="Imamovic A."/>
            <person name="Ireland A."/>
            <person name="Larimer J."/>
            <person name="McCowan C."/>
            <person name="Murphy C."/>
            <person name="Pearson M."/>
            <person name="Poon T.W."/>
            <person name="Priest M."/>
            <person name="Roberts A."/>
            <person name="Saif S."/>
            <person name="Shea T."/>
            <person name="Sykes S."/>
            <person name="Wortman J."/>
            <person name="Nusbaum C."/>
            <person name="Birren B."/>
        </authorList>
    </citation>
    <scope>NUCLEOTIDE SEQUENCE [LARGE SCALE GENOMIC DNA]</scope>
    <source>
        <strain evidence="2 3">CIP 110357</strain>
    </source>
</reference>
<organism evidence="2 3">
    <name type="scientific">Acinetobacter brisouii CIP 110357</name>
    <dbReference type="NCBI Taxonomy" id="1341683"/>
    <lineage>
        <taxon>Bacteria</taxon>
        <taxon>Pseudomonadati</taxon>
        <taxon>Pseudomonadota</taxon>
        <taxon>Gammaproteobacteria</taxon>
        <taxon>Moraxellales</taxon>
        <taxon>Moraxellaceae</taxon>
        <taxon>Acinetobacter</taxon>
    </lineage>
</organism>
<evidence type="ECO:0000256" key="1">
    <source>
        <dbReference type="ARBA" id="ARBA00010552"/>
    </source>
</evidence>
<dbReference type="HOGENOM" id="CLU_100715_4_3_6"/>
<sequence>MKTTSTPRTSCLNILNPETLYNPQPFAYSHVVEVQNFRRILHIAGQGGETRDGELSAVFAEQVWQAFHNLESALHAVDATLQDVAVLRVLIVEHSVEKHTVLIEIMQQLWRNQAFPACTLIPVSGLALTTMLFEVEATAYTV</sequence>
<accession>V2VXE8</accession>